<name>A0A0A1UJ86_9AGAM</name>
<protein>
    <submittedName>
        <fullName evidence="1">Uncharacterized protein</fullName>
    </submittedName>
</protein>
<proteinExistence type="predicted"/>
<evidence type="ECO:0000313" key="1">
    <source>
        <dbReference type="EMBL" id="EUC58476.1"/>
    </source>
</evidence>
<organism evidence="1 2">
    <name type="scientific">Rhizoctonia solani AG-3 Rhs1AP</name>
    <dbReference type="NCBI Taxonomy" id="1086054"/>
    <lineage>
        <taxon>Eukaryota</taxon>
        <taxon>Fungi</taxon>
        <taxon>Dikarya</taxon>
        <taxon>Basidiomycota</taxon>
        <taxon>Agaricomycotina</taxon>
        <taxon>Agaricomycetes</taxon>
        <taxon>Cantharellales</taxon>
        <taxon>Ceratobasidiaceae</taxon>
        <taxon>Rhizoctonia</taxon>
    </lineage>
</organism>
<accession>A0A0A1UJ86</accession>
<comment type="caution">
    <text evidence="1">The sequence shown here is derived from an EMBL/GenBank/DDBJ whole genome shotgun (WGS) entry which is preliminary data.</text>
</comment>
<reference evidence="2" key="1">
    <citation type="journal article" date="2014" name="Genome Announc.">
        <title>Draft genome sequence of the plant-pathogenic soil fungus Rhizoctonia solani anastomosis group 3 strain Rhs1AP.</title>
        <authorList>
            <person name="Cubeta M.A."/>
            <person name="Thomas E."/>
            <person name="Dean R.A."/>
            <person name="Jabaji S."/>
            <person name="Neate S.M."/>
            <person name="Tavantzis S."/>
            <person name="Toda T."/>
            <person name="Vilgalys R."/>
            <person name="Bharathan N."/>
            <person name="Fedorova-Abrams N."/>
            <person name="Pakala S.B."/>
            <person name="Pakala S.M."/>
            <person name="Zafar N."/>
            <person name="Joardar V."/>
            <person name="Losada L."/>
            <person name="Nierman W.C."/>
        </authorList>
    </citation>
    <scope>NUCLEOTIDE SEQUENCE [LARGE SCALE GENOMIC DNA]</scope>
    <source>
        <strain evidence="2">AG-3</strain>
    </source>
</reference>
<evidence type="ECO:0000313" key="2">
    <source>
        <dbReference type="Proteomes" id="UP000030108"/>
    </source>
</evidence>
<dbReference type="EMBL" id="JATN01000321">
    <property type="protein sequence ID" value="EUC58476.1"/>
    <property type="molecule type" value="Genomic_DNA"/>
</dbReference>
<sequence length="42" mass="5183">MVSSHFNSKPPRHNFWARIPWYMLVRGWAKPPLQLGHMYWMK</sequence>
<dbReference type="AlphaFoldDB" id="A0A0A1UJ86"/>
<dbReference type="Proteomes" id="UP000030108">
    <property type="component" value="Unassembled WGS sequence"/>
</dbReference>
<gene>
    <name evidence="1" type="ORF">RSOL_257910</name>
</gene>